<evidence type="ECO:0000313" key="2">
    <source>
        <dbReference type="Proteomes" id="UP000265520"/>
    </source>
</evidence>
<reference evidence="1 2" key="1">
    <citation type="journal article" date="2018" name="Front. Plant Sci.">
        <title>Red Clover (Trifolium pratense) and Zigzag Clover (T. medium) - A Picture of Genomic Similarities and Differences.</title>
        <authorList>
            <person name="Dluhosova J."/>
            <person name="Istvanek J."/>
            <person name="Nedelnik J."/>
            <person name="Repkova J."/>
        </authorList>
    </citation>
    <scope>NUCLEOTIDE SEQUENCE [LARGE SCALE GENOMIC DNA]</scope>
    <source>
        <strain evidence="2">cv. 10/8</strain>
        <tissue evidence="1">Leaf</tissue>
    </source>
</reference>
<accession>A0A392SYA4</accession>
<dbReference type="AlphaFoldDB" id="A0A392SYA4"/>
<protein>
    <submittedName>
        <fullName evidence="1">Uncharacterized protein</fullName>
    </submittedName>
</protein>
<evidence type="ECO:0000313" key="1">
    <source>
        <dbReference type="EMBL" id="MCI53669.1"/>
    </source>
</evidence>
<dbReference type="EMBL" id="LXQA010466986">
    <property type="protein sequence ID" value="MCI53669.1"/>
    <property type="molecule type" value="Genomic_DNA"/>
</dbReference>
<keyword evidence="2" id="KW-1185">Reference proteome</keyword>
<dbReference type="Proteomes" id="UP000265520">
    <property type="component" value="Unassembled WGS sequence"/>
</dbReference>
<proteinExistence type="predicted"/>
<feature type="non-terminal residue" evidence="1">
    <location>
        <position position="1"/>
    </location>
</feature>
<name>A0A392SYA4_9FABA</name>
<sequence>ISTAPMPDPEASVSKINFSVKLGSAKTGAADIAIFNCSKALLASSFHSKESFFNKAVSGAARVE</sequence>
<organism evidence="1 2">
    <name type="scientific">Trifolium medium</name>
    <dbReference type="NCBI Taxonomy" id="97028"/>
    <lineage>
        <taxon>Eukaryota</taxon>
        <taxon>Viridiplantae</taxon>
        <taxon>Streptophyta</taxon>
        <taxon>Embryophyta</taxon>
        <taxon>Tracheophyta</taxon>
        <taxon>Spermatophyta</taxon>
        <taxon>Magnoliopsida</taxon>
        <taxon>eudicotyledons</taxon>
        <taxon>Gunneridae</taxon>
        <taxon>Pentapetalae</taxon>
        <taxon>rosids</taxon>
        <taxon>fabids</taxon>
        <taxon>Fabales</taxon>
        <taxon>Fabaceae</taxon>
        <taxon>Papilionoideae</taxon>
        <taxon>50 kb inversion clade</taxon>
        <taxon>NPAAA clade</taxon>
        <taxon>Hologalegina</taxon>
        <taxon>IRL clade</taxon>
        <taxon>Trifolieae</taxon>
        <taxon>Trifolium</taxon>
    </lineage>
</organism>
<comment type="caution">
    <text evidence="1">The sequence shown here is derived from an EMBL/GenBank/DDBJ whole genome shotgun (WGS) entry which is preliminary data.</text>
</comment>